<accession>A0A7W4Z4N4</accession>
<dbReference type="SUPFAM" id="SSF143120">
    <property type="entry name" value="YefM-like"/>
    <property type="match status" value="1"/>
</dbReference>
<evidence type="ECO:0000313" key="5">
    <source>
        <dbReference type="Proteomes" id="UP000589626"/>
    </source>
</evidence>
<dbReference type="EMBL" id="JACHWR010000004">
    <property type="protein sequence ID" value="MBB3045076.1"/>
    <property type="molecule type" value="Genomic_DNA"/>
</dbReference>
<dbReference type="InterPro" id="IPR051405">
    <property type="entry name" value="phD/YefM_antitoxin"/>
</dbReference>
<keyword evidence="5" id="KW-1185">Reference proteome</keyword>
<dbReference type="Proteomes" id="UP000589626">
    <property type="component" value="Unassembled WGS sequence"/>
</dbReference>
<comment type="function">
    <text evidence="2">Antitoxin component of a type II toxin-antitoxin (TA) system.</text>
</comment>
<dbReference type="PANTHER" id="PTHR33713:SF10">
    <property type="entry name" value="ANTITOXIN YAFN"/>
    <property type="match status" value="1"/>
</dbReference>
<keyword evidence="3" id="KW-0175">Coiled coil</keyword>
<feature type="coiled-coil region" evidence="3">
    <location>
        <begin position="35"/>
        <end position="65"/>
    </location>
</feature>
<evidence type="ECO:0000256" key="1">
    <source>
        <dbReference type="ARBA" id="ARBA00009981"/>
    </source>
</evidence>
<dbReference type="RefSeq" id="WP_183595063.1">
    <property type="nucleotide sequence ID" value="NZ_JACHWR010000004.1"/>
</dbReference>
<evidence type="ECO:0000256" key="3">
    <source>
        <dbReference type="SAM" id="Coils"/>
    </source>
</evidence>
<sequence length="88" mass="9477">MSEMTVSEARARLADVVDAARVARDPVFLTRRGRRVAAVVDAEQLQQLLEDAEDLADIQAAAEARAEMAETGEAAIPWDQVKADLGLA</sequence>
<evidence type="ECO:0000313" key="4">
    <source>
        <dbReference type="EMBL" id="MBB3045076.1"/>
    </source>
</evidence>
<dbReference type="PANTHER" id="PTHR33713">
    <property type="entry name" value="ANTITOXIN YAFN-RELATED"/>
    <property type="match status" value="1"/>
</dbReference>
<dbReference type="InterPro" id="IPR036165">
    <property type="entry name" value="YefM-like_sf"/>
</dbReference>
<comment type="similarity">
    <text evidence="1 2">Belongs to the phD/YefM antitoxin family.</text>
</comment>
<protein>
    <recommendedName>
        <fullName evidence="2">Antitoxin</fullName>
    </recommendedName>
</protein>
<dbReference type="Gene3D" id="3.40.1620.10">
    <property type="entry name" value="YefM-like domain"/>
    <property type="match status" value="1"/>
</dbReference>
<name>A0A7W4Z4N4_9ACTN</name>
<dbReference type="InterPro" id="IPR006442">
    <property type="entry name" value="Antitoxin_Phd/YefM"/>
</dbReference>
<dbReference type="Pfam" id="PF02604">
    <property type="entry name" value="PhdYeFM_antitox"/>
    <property type="match status" value="1"/>
</dbReference>
<dbReference type="NCBIfam" id="TIGR01552">
    <property type="entry name" value="phd_fam"/>
    <property type="match status" value="1"/>
</dbReference>
<organism evidence="4 5">
    <name type="scientific">Nocardioides soli</name>
    <dbReference type="NCBI Taxonomy" id="1036020"/>
    <lineage>
        <taxon>Bacteria</taxon>
        <taxon>Bacillati</taxon>
        <taxon>Actinomycetota</taxon>
        <taxon>Actinomycetes</taxon>
        <taxon>Propionibacteriales</taxon>
        <taxon>Nocardioidaceae</taxon>
        <taxon>Nocardioides</taxon>
    </lineage>
</organism>
<proteinExistence type="inferred from homology"/>
<reference evidence="4 5" key="1">
    <citation type="submission" date="2020-08" db="EMBL/GenBank/DDBJ databases">
        <title>Sequencing the genomes of 1000 actinobacteria strains.</title>
        <authorList>
            <person name="Klenk H.-P."/>
        </authorList>
    </citation>
    <scope>NUCLEOTIDE SEQUENCE [LARGE SCALE GENOMIC DNA]</scope>
    <source>
        <strain evidence="4 5">DSM 105498</strain>
    </source>
</reference>
<evidence type="ECO:0000256" key="2">
    <source>
        <dbReference type="RuleBase" id="RU362080"/>
    </source>
</evidence>
<dbReference type="AlphaFoldDB" id="A0A7W4Z4N4"/>
<gene>
    <name evidence="4" type="ORF">FHU40_004929</name>
</gene>
<comment type="caution">
    <text evidence="4">The sequence shown here is derived from an EMBL/GenBank/DDBJ whole genome shotgun (WGS) entry which is preliminary data.</text>
</comment>